<dbReference type="InterPro" id="IPR027417">
    <property type="entry name" value="P-loop_NTPase"/>
</dbReference>
<dbReference type="SMART" id="SM00382">
    <property type="entry name" value="AAA"/>
    <property type="match status" value="1"/>
</dbReference>
<dbReference type="Gene3D" id="1.10.8.430">
    <property type="entry name" value="Helical domain of apoptotic protease-activating factors"/>
    <property type="match status" value="1"/>
</dbReference>
<dbReference type="GO" id="GO:0007165">
    <property type="term" value="P:signal transduction"/>
    <property type="evidence" value="ECO:0007669"/>
    <property type="project" value="InterPro"/>
</dbReference>
<name>A0AAN9IBM7_CLITE</name>
<dbReference type="InterPro" id="IPR002182">
    <property type="entry name" value="NB-ARC"/>
</dbReference>
<dbReference type="AlphaFoldDB" id="A0AAN9IBM7"/>
<dbReference type="Proteomes" id="UP001359559">
    <property type="component" value="Unassembled WGS sequence"/>
</dbReference>
<dbReference type="SMART" id="SM00255">
    <property type="entry name" value="TIR"/>
    <property type="match status" value="1"/>
</dbReference>
<dbReference type="Gene3D" id="3.40.50.10140">
    <property type="entry name" value="Toll/interleukin-1 receptor homology (TIR) domain"/>
    <property type="match status" value="1"/>
</dbReference>
<dbReference type="Gene3D" id="1.10.10.10">
    <property type="entry name" value="Winged helix-like DNA-binding domain superfamily/Winged helix DNA-binding domain"/>
    <property type="match status" value="1"/>
</dbReference>
<dbReference type="InterPro" id="IPR003593">
    <property type="entry name" value="AAA+_ATPase"/>
</dbReference>
<dbReference type="InterPro" id="IPR036388">
    <property type="entry name" value="WH-like_DNA-bd_sf"/>
</dbReference>
<sequence length="1021" mass="116649">MMASRVAASSSCSTGKWTYDVFLSFRGKDTRRDFTSTLYNSLQRKGFHTFLDDKRLRKGEEITPALLNAIQESRIAIIVLSEDYASSTYCLDELVHILECFMAKQQLLVYPVFYEVDPTHVRHQKGSYSTAFAKHEERFEGDKDKLQKWRKALYQAANLSGWHFHHGSPPQVEFIEEIVREVSKTLNHIPLHVAENPVGLEYAVQEVMSLLGNKSDANMIGIYGMGGLGKTTLARALYNLISAQFEGSCFLPDIREKAIHKDIGLVQLQEKLLSEILQENDIKVGDVNRGIPLIQRRLQHKRILLILDDVDELEQLKALAGGNDWFGSKSLVIITTRDKHLLATHGVQKLYKVKPLNDENALELFSWHAFKNKRVDPHFVDVSKRAVSYACGIPLALEVIGSHLFGKSLKECGSALDKYATIPHKKIHKILKVSYESLEEEEKGIFLDIACFFNTSEVNYVNQMLHAHGFHAEDGMRVLVDRCLIKIDCYGFVRMHDLIRDMGREIVREESTSHPGQRSRLWFDEEVVDVLEENTGTDKIEIIKLKACNSIKVQWNGKAFKKMKNLKILIIENAIFSTGPEHLPNSLRVLDWSGYPLRSLPSDFNPKQVEILHMPCSCLETFQPHKMLKSLSIINFDECNFLSELPSLEELPFLANLCLDNCINLVKIHHSVGFLDNLCSLSAKGCTKLKNLAPCIKLTSLEILDLRRCSSLESFPEVLEKMEKIREVYLDETSIEKLPFSIGNLVGLQLLSLKQCRVRQLPGSLSTLRKVEVLFGYGHQGYTFYVGNQDEEKMSSEVSQEVMLFCDEGMYTTFPDVYYPYTSPDNVIQVCRPHQLMHPHFMNSLFKKERRRFGWNHPVRNLSVHFSFRKKFPKIALCCFLTPIIKRVMILMFKFTVLINGTKQLSSSCNYISSTWDPMFWCDLKCKSETEGIFLDREWNEVEIMLEMTYPKPSSGEGFELPFGESLSGALIGVYEEGNTKKNVKFKNPMSTFPFSNGKSLFTKIKNGKSLLHCLYYVTGG</sequence>
<gene>
    <name evidence="6" type="ORF">RJT34_26570</name>
</gene>
<accession>A0AAN9IBM7</accession>
<dbReference type="SUPFAM" id="SSF52540">
    <property type="entry name" value="P-loop containing nucleoside triphosphate hydrolases"/>
    <property type="match status" value="1"/>
</dbReference>
<reference evidence="6 7" key="1">
    <citation type="submission" date="2024-01" db="EMBL/GenBank/DDBJ databases">
        <title>The genomes of 5 underutilized Papilionoideae crops provide insights into root nodulation and disease resistance.</title>
        <authorList>
            <person name="Yuan L."/>
        </authorList>
    </citation>
    <scope>NUCLEOTIDE SEQUENCE [LARGE SCALE GENOMIC DNA]</scope>
    <source>
        <strain evidence="6">LY-2023</strain>
        <tissue evidence="6">Leaf</tissue>
    </source>
</reference>
<dbReference type="Pfam" id="PF23286">
    <property type="entry name" value="LRR_13"/>
    <property type="match status" value="1"/>
</dbReference>
<dbReference type="Pfam" id="PF00931">
    <property type="entry name" value="NB-ARC"/>
    <property type="match status" value="1"/>
</dbReference>
<dbReference type="Gene3D" id="3.40.50.300">
    <property type="entry name" value="P-loop containing nucleotide triphosphate hydrolases"/>
    <property type="match status" value="1"/>
</dbReference>
<dbReference type="InterPro" id="IPR035897">
    <property type="entry name" value="Toll_tir_struct_dom_sf"/>
</dbReference>
<dbReference type="InterPro" id="IPR042197">
    <property type="entry name" value="Apaf_helical"/>
</dbReference>
<organism evidence="6 7">
    <name type="scientific">Clitoria ternatea</name>
    <name type="common">Butterfly pea</name>
    <dbReference type="NCBI Taxonomy" id="43366"/>
    <lineage>
        <taxon>Eukaryota</taxon>
        <taxon>Viridiplantae</taxon>
        <taxon>Streptophyta</taxon>
        <taxon>Embryophyta</taxon>
        <taxon>Tracheophyta</taxon>
        <taxon>Spermatophyta</taxon>
        <taxon>Magnoliopsida</taxon>
        <taxon>eudicotyledons</taxon>
        <taxon>Gunneridae</taxon>
        <taxon>Pentapetalae</taxon>
        <taxon>rosids</taxon>
        <taxon>fabids</taxon>
        <taxon>Fabales</taxon>
        <taxon>Fabaceae</taxon>
        <taxon>Papilionoideae</taxon>
        <taxon>50 kb inversion clade</taxon>
        <taxon>NPAAA clade</taxon>
        <taxon>indigoferoid/millettioid clade</taxon>
        <taxon>Phaseoleae</taxon>
        <taxon>Clitoria</taxon>
    </lineage>
</organism>
<dbReference type="SUPFAM" id="SSF52200">
    <property type="entry name" value="Toll/Interleukin receptor TIR domain"/>
    <property type="match status" value="1"/>
</dbReference>
<dbReference type="Gene3D" id="3.80.10.10">
    <property type="entry name" value="Ribonuclease Inhibitor"/>
    <property type="match status" value="1"/>
</dbReference>
<dbReference type="FunFam" id="3.40.50.10140:FF:000007">
    <property type="entry name" value="Disease resistance protein (TIR-NBS-LRR class)"/>
    <property type="match status" value="1"/>
</dbReference>
<dbReference type="InterPro" id="IPR058192">
    <property type="entry name" value="WHD_ROQ1-like"/>
</dbReference>
<keyword evidence="3" id="KW-0611">Plant defense</keyword>
<keyword evidence="7" id="KW-1185">Reference proteome</keyword>
<evidence type="ECO:0000313" key="6">
    <source>
        <dbReference type="EMBL" id="KAK7271000.1"/>
    </source>
</evidence>
<dbReference type="GO" id="GO:0006952">
    <property type="term" value="P:defense response"/>
    <property type="evidence" value="ECO:0007669"/>
    <property type="project" value="UniProtKB-KW"/>
</dbReference>
<evidence type="ECO:0000259" key="5">
    <source>
        <dbReference type="PROSITE" id="PS50104"/>
    </source>
</evidence>
<dbReference type="Pfam" id="PF23282">
    <property type="entry name" value="WHD_ROQ1"/>
    <property type="match status" value="1"/>
</dbReference>
<evidence type="ECO:0000313" key="7">
    <source>
        <dbReference type="Proteomes" id="UP001359559"/>
    </source>
</evidence>
<dbReference type="EMBL" id="JAYKXN010000007">
    <property type="protein sequence ID" value="KAK7271000.1"/>
    <property type="molecule type" value="Genomic_DNA"/>
</dbReference>
<dbReference type="InterPro" id="IPR058546">
    <property type="entry name" value="RPS4B/Roq1-like_LRR"/>
</dbReference>
<feature type="domain" description="TIR" evidence="5">
    <location>
        <begin position="17"/>
        <end position="186"/>
    </location>
</feature>
<evidence type="ECO:0000256" key="2">
    <source>
        <dbReference type="ARBA" id="ARBA00022737"/>
    </source>
</evidence>
<keyword evidence="2" id="KW-0677">Repeat</keyword>
<dbReference type="SUPFAM" id="SSF52058">
    <property type="entry name" value="L domain-like"/>
    <property type="match status" value="1"/>
</dbReference>
<dbReference type="PANTHER" id="PTHR11017:SF455">
    <property type="entry name" value="NB-ARC DOMAIN PROTEIN"/>
    <property type="match status" value="1"/>
</dbReference>
<dbReference type="InterPro" id="IPR000157">
    <property type="entry name" value="TIR_dom"/>
</dbReference>
<dbReference type="InterPro" id="IPR032675">
    <property type="entry name" value="LRR_dom_sf"/>
</dbReference>
<proteinExistence type="predicted"/>
<dbReference type="InterPro" id="IPR044974">
    <property type="entry name" value="Disease_R_plants"/>
</dbReference>
<dbReference type="PRINTS" id="PR00364">
    <property type="entry name" value="DISEASERSIST"/>
</dbReference>
<keyword evidence="1" id="KW-0433">Leucine-rich repeat</keyword>
<dbReference type="PANTHER" id="PTHR11017">
    <property type="entry name" value="LEUCINE-RICH REPEAT-CONTAINING PROTEIN"/>
    <property type="match status" value="1"/>
</dbReference>
<evidence type="ECO:0000256" key="1">
    <source>
        <dbReference type="ARBA" id="ARBA00022614"/>
    </source>
</evidence>
<protein>
    <recommendedName>
        <fullName evidence="5">TIR domain-containing protein</fullName>
    </recommendedName>
</protein>
<evidence type="ECO:0000256" key="3">
    <source>
        <dbReference type="ARBA" id="ARBA00022821"/>
    </source>
</evidence>
<keyword evidence="4" id="KW-0520">NAD</keyword>
<evidence type="ECO:0000256" key="4">
    <source>
        <dbReference type="ARBA" id="ARBA00023027"/>
    </source>
</evidence>
<dbReference type="PROSITE" id="PS50104">
    <property type="entry name" value="TIR"/>
    <property type="match status" value="1"/>
</dbReference>
<comment type="caution">
    <text evidence="6">The sequence shown here is derived from an EMBL/GenBank/DDBJ whole genome shotgun (WGS) entry which is preliminary data.</text>
</comment>
<dbReference type="Pfam" id="PF01582">
    <property type="entry name" value="TIR"/>
    <property type="match status" value="1"/>
</dbReference>
<dbReference type="GO" id="GO:0043531">
    <property type="term" value="F:ADP binding"/>
    <property type="evidence" value="ECO:0007669"/>
    <property type="project" value="InterPro"/>
</dbReference>